<sequence length="285" mass="31256">MQEICTLVFIPGKAVVEWLEDRCLRPEEFKEANGTVDYFSTLTQLTPVQGWRRTRQRSRGEEYILPIRLPPRTEECELIPHPPHDEEKTSKGCQATKSTRYASLAQVDLLLFHALLALDHAAPDDLALAGSLDPPMLHVVAAAAADGLAAVVGPGADPPAGAGGKARTATEAGDSSMYTSSPRLRDTRSEVCWVRAALPPESRLLASCVLPVALLVWEAAGTELSYLCLRMLPTEWKGANCNQQVLTVQEPETPWHLQEGREERDGESKRKGHIVRSSSRSVSSR</sequence>
<dbReference type="AlphaFoldDB" id="A0A2T7PZW3"/>
<feature type="compositionally biased region" description="Low complexity" evidence="1">
    <location>
        <begin position="275"/>
        <end position="285"/>
    </location>
</feature>
<evidence type="ECO:0000313" key="2">
    <source>
        <dbReference type="EMBL" id="PVD38963.1"/>
    </source>
</evidence>
<feature type="compositionally biased region" description="Basic and acidic residues" evidence="1">
    <location>
        <begin position="258"/>
        <end position="269"/>
    </location>
</feature>
<comment type="caution">
    <text evidence="2">The sequence shown here is derived from an EMBL/GenBank/DDBJ whole genome shotgun (WGS) entry which is preliminary data.</text>
</comment>
<accession>A0A2T7PZW3</accession>
<protein>
    <submittedName>
        <fullName evidence="2">Uncharacterized protein</fullName>
    </submittedName>
</protein>
<feature type="region of interest" description="Disordered" evidence="1">
    <location>
        <begin position="157"/>
        <end position="182"/>
    </location>
</feature>
<evidence type="ECO:0000256" key="1">
    <source>
        <dbReference type="SAM" id="MobiDB-lite"/>
    </source>
</evidence>
<evidence type="ECO:0000313" key="3">
    <source>
        <dbReference type="Proteomes" id="UP000245119"/>
    </source>
</evidence>
<proteinExistence type="predicted"/>
<keyword evidence="3" id="KW-1185">Reference proteome</keyword>
<gene>
    <name evidence="2" type="ORF">C0Q70_01588</name>
</gene>
<feature type="region of interest" description="Disordered" evidence="1">
    <location>
        <begin position="252"/>
        <end position="285"/>
    </location>
</feature>
<reference evidence="2 3" key="1">
    <citation type="submission" date="2018-04" db="EMBL/GenBank/DDBJ databases">
        <title>The genome of golden apple snail Pomacea canaliculata provides insight into stress tolerance and invasive adaptation.</title>
        <authorList>
            <person name="Liu C."/>
            <person name="Liu B."/>
            <person name="Ren Y."/>
            <person name="Zhang Y."/>
            <person name="Wang H."/>
            <person name="Li S."/>
            <person name="Jiang F."/>
            <person name="Yin L."/>
            <person name="Zhang G."/>
            <person name="Qian W."/>
            <person name="Fan W."/>
        </authorList>
    </citation>
    <scope>NUCLEOTIDE SEQUENCE [LARGE SCALE GENOMIC DNA]</scope>
    <source>
        <strain evidence="2">SZHN2017</strain>
        <tissue evidence="2">Muscle</tissue>
    </source>
</reference>
<dbReference type="Proteomes" id="UP000245119">
    <property type="component" value="Linkage Group LG1"/>
</dbReference>
<organism evidence="2 3">
    <name type="scientific">Pomacea canaliculata</name>
    <name type="common">Golden apple snail</name>
    <dbReference type="NCBI Taxonomy" id="400727"/>
    <lineage>
        <taxon>Eukaryota</taxon>
        <taxon>Metazoa</taxon>
        <taxon>Spiralia</taxon>
        <taxon>Lophotrochozoa</taxon>
        <taxon>Mollusca</taxon>
        <taxon>Gastropoda</taxon>
        <taxon>Caenogastropoda</taxon>
        <taxon>Architaenioglossa</taxon>
        <taxon>Ampullarioidea</taxon>
        <taxon>Ampullariidae</taxon>
        <taxon>Pomacea</taxon>
    </lineage>
</organism>
<dbReference type="EMBL" id="PZQS01000001">
    <property type="protein sequence ID" value="PVD38963.1"/>
    <property type="molecule type" value="Genomic_DNA"/>
</dbReference>
<name>A0A2T7PZW3_POMCA</name>